<evidence type="ECO:0000256" key="1">
    <source>
        <dbReference type="ARBA" id="ARBA00008270"/>
    </source>
</evidence>
<sequence>MAENYYHVVAFTGKGLRGNPAGVCLLTQPLPAARLQAIANEIGLPETSFVWDDGDMTAIRWFTPEREVDLCGHGTLAAAHVMFSAINPALQDIRFRSAGGELFVKRDAQDGERLVLDFPARPPQKVAEPAGLAALLGVQPLEVWQAKALMVVLENEAQVRALRPDIPMLIALAGSAVIVTAPGDTVDFVSRYFTLDGGEDPVTGSAHCTLMPYWTARLGRHRLHAQQISARGGELFCELHGDRTLLGGYAHVFLRGSIAL</sequence>
<evidence type="ECO:0000313" key="4">
    <source>
        <dbReference type="EMBL" id="SAY45383.1"/>
    </source>
</evidence>
<dbReference type="PANTHER" id="PTHR13774">
    <property type="entry name" value="PHENAZINE BIOSYNTHESIS PROTEIN"/>
    <property type="match status" value="1"/>
</dbReference>
<dbReference type="PANTHER" id="PTHR13774:SF17">
    <property type="entry name" value="PHENAZINE BIOSYNTHESIS-LIKE DOMAIN-CONTAINING PROTEIN"/>
    <property type="match status" value="1"/>
</dbReference>
<dbReference type="EMBL" id="LT575490">
    <property type="protein sequence ID" value="SAY45383.1"/>
    <property type="molecule type" value="Genomic_DNA"/>
</dbReference>
<dbReference type="AlphaFoldDB" id="A0A1C3HK07"/>
<dbReference type="Pfam" id="PF02567">
    <property type="entry name" value="PhzC-PhzF"/>
    <property type="match status" value="1"/>
</dbReference>
<dbReference type="Gene3D" id="3.10.310.10">
    <property type="entry name" value="Diaminopimelate Epimerase, Chain A, domain 1"/>
    <property type="match status" value="2"/>
</dbReference>
<reference evidence="4" key="1">
    <citation type="submission" date="2016-05" db="EMBL/GenBank/DDBJ databases">
        <authorList>
            <person name="Cock P.J.A."/>
            <person name="Cock P.J.A."/>
        </authorList>
    </citation>
    <scope>NUCLEOTIDE SEQUENCE</scope>
    <source>
        <strain evidence="4">PWN146_assembly</strain>
    </source>
</reference>
<proteinExistence type="inferred from homology"/>
<dbReference type="GO" id="GO:0016853">
    <property type="term" value="F:isomerase activity"/>
    <property type="evidence" value="ECO:0007669"/>
    <property type="project" value="UniProtKB-KW"/>
</dbReference>
<organism evidence="4">
    <name type="scientific">Serratia marcescens</name>
    <dbReference type="NCBI Taxonomy" id="615"/>
    <lineage>
        <taxon>Bacteria</taxon>
        <taxon>Pseudomonadati</taxon>
        <taxon>Pseudomonadota</taxon>
        <taxon>Gammaproteobacteria</taxon>
        <taxon>Enterobacterales</taxon>
        <taxon>Yersiniaceae</taxon>
        <taxon>Serratia</taxon>
    </lineage>
</organism>
<name>A0A1C3HK07_SERMA</name>
<protein>
    <submittedName>
        <fullName evidence="4">Putative isomerase YddE</fullName>
        <ecNumber evidence="4">5.1.-.-</ecNumber>
    </submittedName>
</protein>
<dbReference type="InterPro" id="IPR003719">
    <property type="entry name" value="Phenazine_PhzF-like"/>
</dbReference>
<dbReference type="NCBIfam" id="TIGR00654">
    <property type="entry name" value="PhzF_family"/>
    <property type="match status" value="1"/>
</dbReference>
<accession>A0A1C3HK07</accession>
<dbReference type="PIRSF" id="PIRSF016184">
    <property type="entry name" value="PhzC_PhzF"/>
    <property type="match status" value="1"/>
</dbReference>
<evidence type="ECO:0000256" key="2">
    <source>
        <dbReference type="ARBA" id="ARBA00023235"/>
    </source>
</evidence>
<evidence type="ECO:0000256" key="3">
    <source>
        <dbReference type="PIRSR" id="PIRSR016184-1"/>
    </source>
</evidence>
<dbReference type="GO" id="GO:0005737">
    <property type="term" value="C:cytoplasm"/>
    <property type="evidence" value="ECO:0007669"/>
    <property type="project" value="TreeGrafter"/>
</dbReference>
<dbReference type="EC" id="5.1.-.-" evidence="4"/>
<dbReference type="SUPFAM" id="SSF54506">
    <property type="entry name" value="Diaminopimelate epimerase-like"/>
    <property type="match status" value="1"/>
</dbReference>
<comment type="similarity">
    <text evidence="1">Belongs to the PhzF family.</text>
</comment>
<keyword evidence="2 4" id="KW-0413">Isomerase</keyword>
<gene>
    <name evidence="4" type="primary">yddE</name>
    <name evidence="4" type="ORF">PWN146_04112</name>
</gene>
<feature type="active site" evidence="3">
    <location>
        <position position="46"/>
    </location>
</feature>